<dbReference type="SUPFAM" id="SSF55874">
    <property type="entry name" value="ATPase domain of HSP90 chaperone/DNA topoisomerase II/histidine kinase"/>
    <property type="match status" value="1"/>
</dbReference>
<dbReference type="InterPro" id="IPR011123">
    <property type="entry name" value="Y_Y_Y"/>
</dbReference>
<dbReference type="InterPro" id="IPR001789">
    <property type="entry name" value="Sig_transdc_resp-reg_receiver"/>
</dbReference>
<feature type="transmembrane region" description="Helical" evidence="8">
    <location>
        <begin position="882"/>
        <end position="904"/>
    </location>
</feature>
<dbReference type="InterPro" id="IPR005467">
    <property type="entry name" value="His_kinase_dom"/>
</dbReference>
<evidence type="ECO:0000259" key="9">
    <source>
        <dbReference type="PROSITE" id="PS01124"/>
    </source>
</evidence>
<proteinExistence type="predicted"/>
<sequence length="1442" mass="163539">MFILWTLHSTAQNLVSIKHYSTLDGLSDNKVTTAIKDRDGFVWFGSWAGISRFDGQNFINFKSYPGDNSSLKSNRIDAIVEDKEGGFLWIKAYDSQVYRFDKRTGLFTPLYELLNDESIKGLVFTRILAVAKNQVWLLSANKGVFLIQDALGKYPKYKKFDINQKGFDKISFFHIDKAQNVWLSTPKGVCVLKKINDCDYVTSFLEKTRGLNTEKMDDGKSVIWYTSAGKLFSVKYNQSTIKSYQLTTGIITSIKVSKDGNTLFCSTNKGELIAVTENGKIKLLAATKNQSALHTIFESSDGNLFITSESYGVVFFDKKTQQLITLFPQEVYAFDKDNTPNYSIYEDANKIVWIALGRYGLMFYNSEQQQMQNISDEEKLGVRQLSSSIFHTFYFSPNVVWVLGDKGGIDKVVLKQYEFNQQRVKANTNFMMDNEVRGIYADQHKRLWVGTKGQKLIVLKNNIPLNNLFVHQIPFNSGIYAIYGEQDGTMWFGTKSNGLFKAVPVDAQQQKYKLSNHYFEKRILKNSGDNSIYTILKDSKGRIWAGSFSGGLILLQKNGSETKALTLDNSFKNYPAGNFNRIRNIKEDANGKIWVATTEGLVVFDPNIGSPTNYKFKIYKKQPGNIHSLGGNDVQFIYRDSKNQMWVLTSSGGLNLAIGNNPLDTLTFQNFSTKDGLPSDFLLSCAEDDQKNLWIASQNGISKFSIITKKHQNFNYFDGLAEEASFSESSGVRMADGKIVFGNTQGFLSFNPSKILSKKAKANLVFTGIKINGDDIRTFNPDFLKNDISYLSNINLDYNQNIVTIDFAALDFSATDKQVYVTRILGFDNVWRNTNGQRTVTYTNLPPGKYVFEVKSLNEELYSPIPFRSISIVINPPFWKTWWAYTTYFLLLLIAIIIIQRVIYTMLKLRQGIALEKKMAELKVDFFTQISHELRTPLTLIVNPIAEVLNNEKLSDKGRRYAKLVLKNANRMSRLVNQLLDLRKVQSGKATLNLQDIEVISFVKNLIGYFEDAISKKHLNVQITSTLTSLKSHWDIEKIEIIIYNVLANAIKFSPISGKVNVNIEEFDNGKRCKIEISDQGPGVLDTELQKIFNIYYEGDNKVAVKSSGIGLALAKELVLLHDGSIYAQNNNAGGLKITIELNRFMENPISETAVFVADLEKDELVIDFNEEDFNEILEPHIEELQPSLVLIVDDNFELRNFLSDKFSDKFRIETAENGQEGLKKALDIQPDLILSDVMMPKMDGMEMLDKLKNNSLTSHIPVILLTAKNSTESHITGLKYGADYYLPKPFDMQLLTVAIDKIIKQRKTIFKSVLDREATSEQKDITENNLITAEDKEFLSKTIKVVKERLEDKDFNIDTVADLMNMSRSAFFKKFKSLTNLAPVEFVRDTRLDVGKEMLETGSKNISEVAYAIGFNNPKYFSTCFKAKFGVSPTTYTNNKI</sequence>
<dbReference type="InterPro" id="IPR020449">
    <property type="entry name" value="Tscrpt_reg_AraC-type_HTH"/>
</dbReference>
<dbReference type="SUPFAM" id="SSF47384">
    <property type="entry name" value="Homodimeric domain of signal transducing histidine kinase"/>
    <property type="match status" value="1"/>
</dbReference>
<dbReference type="Pfam" id="PF00512">
    <property type="entry name" value="HisKA"/>
    <property type="match status" value="1"/>
</dbReference>
<dbReference type="SUPFAM" id="SSF52172">
    <property type="entry name" value="CheY-like"/>
    <property type="match status" value="1"/>
</dbReference>
<keyword evidence="5" id="KW-0238">DNA-binding</keyword>
<dbReference type="Gene3D" id="2.130.10.10">
    <property type="entry name" value="YVTN repeat-like/Quinoprotein amine dehydrogenase"/>
    <property type="match status" value="4"/>
</dbReference>
<dbReference type="RefSeq" id="WP_379040344.1">
    <property type="nucleotide sequence ID" value="NZ_JBHSKW010000003.1"/>
</dbReference>
<dbReference type="InterPro" id="IPR015943">
    <property type="entry name" value="WD40/YVTN_repeat-like_dom_sf"/>
</dbReference>
<evidence type="ECO:0000256" key="3">
    <source>
        <dbReference type="ARBA" id="ARBA00022553"/>
    </source>
</evidence>
<protein>
    <recommendedName>
        <fullName evidence="2">histidine kinase</fullName>
        <ecNumber evidence="2">2.7.13.3</ecNumber>
    </recommendedName>
</protein>
<dbReference type="PROSITE" id="PS50109">
    <property type="entry name" value="HIS_KIN"/>
    <property type="match status" value="1"/>
</dbReference>
<dbReference type="Gene3D" id="3.40.50.2300">
    <property type="match status" value="1"/>
</dbReference>
<reference evidence="13" key="1">
    <citation type="journal article" date="2019" name="Int. J. Syst. Evol. Microbiol.">
        <title>The Global Catalogue of Microorganisms (GCM) 10K type strain sequencing project: providing services to taxonomists for standard genome sequencing and annotation.</title>
        <authorList>
            <consortium name="The Broad Institute Genomics Platform"/>
            <consortium name="The Broad Institute Genome Sequencing Center for Infectious Disease"/>
            <person name="Wu L."/>
            <person name="Ma J."/>
        </authorList>
    </citation>
    <scope>NUCLEOTIDE SEQUENCE [LARGE SCALE GENOMIC DNA]</scope>
    <source>
        <strain evidence="13">KCTC 42456</strain>
    </source>
</reference>
<evidence type="ECO:0000256" key="5">
    <source>
        <dbReference type="ARBA" id="ARBA00023125"/>
    </source>
</evidence>
<dbReference type="InterPro" id="IPR011110">
    <property type="entry name" value="Reg_prop"/>
</dbReference>
<evidence type="ECO:0000256" key="7">
    <source>
        <dbReference type="PROSITE-ProRule" id="PRU00169"/>
    </source>
</evidence>
<dbReference type="PRINTS" id="PR00032">
    <property type="entry name" value="HTHARAC"/>
</dbReference>
<evidence type="ECO:0000256" key="4">
    <source>
        <dbReference type="ARBA" id="ARBA00023015"/>
    </source>
</evidence>
<dbReference type="InterPro" id="IPR003594">
    <property type="entry name" value="HATPase_dom"/>
</dbReference>
<dbReference type="SUPFAM" id="SSF101898">
    <property type="entry name" value="NHL repeat"/>
    <property type="match status" value="1"/>
</dbReference>
<dbReference type="InterPro" id="IPR036890">
    <property type="entry name" value="HATPase_C_sf"/>
</dbReference>
<dbReference type="PANTHER" id="PTHR43547">
    <property type="entry name" value="TWO-COMPONENT HISTIDINE KINASE"/>
    <property type="match status" value="1"/>
</dbReference>
<feature type="domain" description="Response regulatory" evidence="11">
    <location>
        <begin position="1189"/>
        <end position="1304"/>
    </location>
</feature>
<dbReference type="EC" id="2.7.13.3" evidence="2"/>
<dbReference type="CDD" id="cd00082">
    <property type="entry name" value="HisKA"/>
    <property type="match status" value="1"/>
</dbReference>
<keyword evidence="8" id="KW-1133">Transmembrane helix</keyword>
<dbReference type="SUPFAM" id="SSF46689">
    <property type="entry name" value="Homeodomain-like"/>
    <property type="match status" value="1"/>
</dbReference>
<gene>
    <name evidence="12" type="ORF">ACFSSE_13470</name>
</gene>
<keyword evidence="6" id="KW-0804">Transcription</keyword>
<evidence type="ECO:0000256" key="6">
    <source>
        <dbReference type="ARBA" id="ARBA00023163"/>
    </source>
</evidence>
<dbReference type="Pfam" id="PF00072">
    <property type="entry name" value="Response_reg"/>
    <property type="match status" value="1"/>
</dbReference>
<dbReference type="InterPro" id="IPR018060">
    <property type="entry name" value="HTH_AraC"/>
</dbReference>
<dbReference type="Gene3D" id="1.10.10.60">
    <property type="entry name" value="Homeodomain-like"/>
    <property type="match status" value="2"/>
</dbReference>
<dbReference type="SUPFAM" id="SSF63829">
    <property type="entry name" value="Calcium-dependent phosphotriesterase"/>
    <property type="match status" value="2"/>
</dbReference>
<dbReference type="SMART" id="SM00342">
    <property type="entry name" value="HTH_ARAC"/>
    <property type="match status" value="1"/>
</dbReference>
<evidence type="ECO:0000259" key="10">
    <source>
        <dbReference type="PROSITE" id="PS50109"/>
    </source>
</evidence>
<dbReference type="InterPro" id="IPR003661">
    <property type="entry name" value="HisK_dim/P_dom"/>
</dbReference>
<comment type="catalytic activity">
    <reaction evidence="1">
        <text>ATP + protein L-histidine = ADP + protein N-phospho-L-histidine.</text>
        <dbReference type="EC" id="2.7.13.3"/>
    </reaction>
</comment>
<keyword evidence="8" id="KW-0812">Transmembrane</keyword>
<dbReference type="Pfam" id="PF12833">
    <property type="entry name" value="HTH_18"/>
    <property type="match status" value="1"/>
</dbReference>
<feature type="modified residue" description="4-aspartylphosphate" evidence="7">
    <location>
        <position position="1237"/>
    </location>
</feature>
<dbReference type="Pfam" id="PF07495">
    <property type="entry name" value="Y_Y_Y"/>
    <property type="match status" value="1"/>
</dbReference>
<dbReference type="SMART" id="SM00448">
    <property type="entry name" value="REC"/>
    <property type="match status" value="1"/>
</dbReference>
<dbReference type="Gene3D" id="2.60.40.10">
    <property type="entry name" value="Immunoglobulins"/>
    <property type="match status" value="1"/>
</dbReference>
<evidence type="ECO:0000256" key="1">
    <source>
        <dbReference type="ARBA" id="ARBA00000085"/>
    </source>
</evidence>
<dbReference type="SMART" id="SM00387">
    <property type="entry name" value="HATPase_c"/>
    <property type="match status" value="1"/>
</dbReference>
<dbReference type="PROSITE" id="PS01124">
    <property type="entry name" value="HTH_ARAC_FAMILY_2"/>
    <property type="match status" value="1"/>
</dbReference>
<name>A0ABW5TTY0_9SPHI</name>
<dbReference type="Gene3D" id="3.30.565.10">
    <property type="entry name" value="Histidine kinase-like ATPase, C-terminal domain"/>
    <property type="match status" value="1"/>
</dbReference>
<dbReference type="InterPro" id="IPR036097">
    <property type="entry name" value="HisK_dim/P_sf"/>
</dbReference>
<keyword evidence="8" id="KW-0472">Membrane</keyword>
<evidence type="ECO:0000259" key="11">
    <source>
        <dbReference type="PROSITE" id="PS50110"/>
    </source>
</evidence>
<evidence type="ECO:0000256" key="2">
    <source>
        <dbReference type="ARBA" id="ARBA00012438"/>
    </source>
</evidence>
<dbReference type="Pfam" id="PF07494">
    <property type="entry name" value="Reg_prop"/>
    <property type="match status" value="3"/>
</dbReference>
<dbReference type="InterPro" id="IPR013783">
    <property type="entry name" value="Ig-like_fold"/>
</dbReference>
<dbReference type="EMBL" id="JBHULV010000046">
    <property type="protein sequence ID" value="MFD2732712.1"/>
    <property type="molecule type" value="Genomic_DNA"/>
</dbReference>
<dbReference type="InterPro" id="IPR011006">
    <property type="entry name" value="CheY-like_superfamily"/>
</dbReference>
<dbReference type="InterPro" id="IPR009057">
    <property type="entry name" value="Homeodomain-like_sf"/>
</dbReference>
<evidence type="ECO:0000313" key="12">
    <source>
        <dbReference type="EMBL" id="MFD2732712.1"/>
    </source>
</evidence>
<comment type="caution">
    <text evidence="12">The sequence shown here is derived from an EMBL/GenBank/DDBJ whole genome shotgun (WGS) entry which is preliminary data.</text>
</comment>
<dbReference type="InterPro" id="IPR018062">
    <property type="entry name" value="HTH_AraC-typ_CS"/>
</dbReference>
<dbReference type="SMART" id="SM00388">
    <property type="entry name" value="HisKA"/>
    <property type="match status" value="1"/>
</dbReference>
<accession>A0ABW5TTY0</accession>
<dbReference type="Gene3D" id="1.10.287.130">
    <property type="match status" value="1"/>
</dbReference>
<keyword evidence="13" id="KW-1185">Reference proteome</keyword>
<dbReference type="Pfam" id="PF02518">
    <property type="entry name" value="HATPase_c"/>
    <property type="match status" value="1"/>
</dbReference>
<dbReference type="Proteomes" id="UP001597546">
    <property type="component" value="Unassembled WGS sequence"/>
</dbReference>
<evidence type="ECO:0000313" key="13">
    <source>
        <dbReference type="Proteomes" id="UP001597546"/>
    </source>
</evidence>
<keyword evidence="4" id="KW-0805">Transcription regulation</keyword>
<dbReference type="PROSITE" id="PS00041">
    <property type="entry name" value="HTH_ARAC_FAMILY_1"/>
    <property type="match status" value="1"/>
</dbReference>
<dbReference type="PROSITE" id="PS50110">
    <property type="entry name" value="RESPONSE_REGULATORY"/>
    <property type="match status" value="1"/>
</dbReference>
<dbReference type="PANTHER" id="PTHR43547:SF2">
    <property type="entry name" value="HYBRID SIGNAL TRANSDUCTION HISTIDINE KINASE C"/>
    <property type="match status" value="1"/>
</dbReference>
<evidence type="ECO:0000256" key="8">
    <source>
        <dbReference type="SAM" id="Phobius"/>
    </source>
</evidence>
<feature type="domain" description="HTH araC/xylS-type" evidence="9">
    <location>
        <begin position="1341"/>
        <end position="1440"/>
    </location>
</feature>
<keyword evidence="3 7" id="KW-0597">Phosphoprotein</keyword>
<organism evidence="12 13">
    <name type="scientific">Pedobacter alpinus</name>
    <dbReference type="NCBI Taxonomy" id="1590643"/>
    <lineage>
        <taxon>Bacteria</taxon>
        <taxon>Pseudomonadati</taxon>
        <taxon>Bacteroidota</taxon>
        <taxon>Sphingobacteriia</taxon>
        <taxon>Sphingobacteriales</taxon>
        <taxon>Sphingobacteriaceae</taxon>
        <taxon>Pedobacter</taxon>
    </lineage>
</organism>
<feature type="domain" description="Histidine kinase" evidence="10">
    <location>
        <begin position="929"/>
        <end position="1146"/>
    </location>
</feature>